<dbReference type="GO" id="GO:0006493">
    <property type="term" value="P:protein O-linked glycosylation"/>
    <property type="evidence" value="ECO:0007669"/>
    <property type="project" value="TreeGrafter"/>
</dbReference>
<comment type="similarity">
    <text evidence="2 10">Belongs to the glycosyltransferase 31 family.</text>
</comment>
<dbReference type="PANTHER" id="PTHR11214:SF376">
    <property type="entry name" value="HEXOSYLTRANSFERASE"/>
    <property type="match status" value="1"/>
</dbReference>
<keyword evidence="7 10" id="KW-1133">Transmembrane helix</keyword>
<evidence type="ECO:0000256" key="10">
    <source>
        <dbReference type="RuleBase" id="RU363063"/>
    </source>
</evidence>
<feature type="transmembrane region" description="Helical" evidence="10">
    <location>
        <begin position="347"/>
        <end position="366"/>
    </location>
</feature>
<accession>A0A7M5TU91</accession>
<evidence type="ECO:0000256" key="9">
    <source>
        <dbReference type="ARBA" id="ARBA00023136"/>
    </source>
</evidence>
<reference evidence="11" key="1">
    <citation type="submission" date="2021-01" db="UniProtKB">
        <authorList>
            <consortium name="EnsemblMetazoa"/>
        </authorList>
    </citation>
    <scope>IDENTIFICATION</scope>
</reference>
<dbReference type="Gene3D" id="3.90.550.50">
    <property type="match status" value="1"/>
</dbReference>
<evidence type="ECO:0000256" key="4">
    <source>
        <dbReference type="ARBA" id="ARBA00022679"/>
    </source>
</evidence>
<evidence type="ECO:0000256" key="1">
    <source>
        <dbReference type="ARBA" id="ARBA00004323"/>
    </source>
</evidence>
<dbReference type="GO" id="GO:0016758">
    <property type="term" value="F:hexosyltransferase activity"/>
    <property type="evidence" value="ECO:0007669"/>
    <property type="project" value="InterPro"/>
</dbReference>
<evidence type="ECO:0000256" key="2">
    <source>
        <dbReference type="ARBA" id="ARBA00008661"/>
    </source>
</evidence>
<dbReference type="GO" id="GO:0000139">
    <property type="term" value="C:Golgi membrane"/>
    <property type="evidence" value="ECO:0007669"/>
    <property type="project" value="UniProtKB-SubCell"/>
</dbReference>
<keyword evidence="4" id="KW-0808">Transferase</keyword>
<evidence type="ECO:0000256" key="7">
    <source>
        <dbReference type="ARBA" id="ARBA00022989"/>
    </source>
</evidence>
<evidence type="ECO:0000313" key="11">
    <source>
        <dbReference type="EnsemblMetazoa" id="CLYHEMP001930.1"/>
    </source>
</evidence>
<dbReference type="RefSeq" id="XP_066936270.1">
    <property type="nucleotide sequence ID" value="XM_067080169.1"/>
</dbReference>
<keyword evidence="6" id="KW-0735">Signal-anchor</keyword>
<dbReference type="Proteomes" id="UP000594262">
    <property type="component" value="Unplaced"/>
</dbReference>
<keyword evidence="8 10" id="KW-0333">Golgi apparatus</keyword>
<dbReference type="OrthoDB" id="6022067at2759"/>
<name>A0A7M5TU91_9CNID</name>
<evidence type="ECO:0000313" key="12">
    <source>
        <dbReference type="Proteomes" id="UP000594262"/>
    </source>
</evidence>
<comment type="subcellular location">
    <subcellularLocation>
        <location evidence="1 10">Golgi apparatus membrane</location>
        <topology evidence="1 10">Single-pass type II membrane protein</topology>
    </subcellularLocation>
</comment>
<dbReference type="EnsemblMetazoa" id="CLYHEMT001930.1">
    <property type="protein sequence ID" value="CLYHEMP001930.1"/>
    <property type="gene ID" value="CLYHEMG001930"/>
</dbReference>
<dbReference type="Pfam" id="PF01762">
    <property type="entry name" value="Galactosyl_T"/>
    <property type="match status" value="1"/>
</dbReference>
<evidence type="ECO:0000256" key="3">
    <source>
        <dbReference type="ARBA" id="ARBA00022676"/>
    </source>
</evidence>
<evidence type="ECO:0000256" key="6">
    <source>
        <dbReference type="ARBA" id="ARBA00022968"/>
    </source>
</evidence>
<keyword evidence="12" id="KW-1185">Reference proteome</keyword>
<feature type="transmembrane region" description="Helical" evidence="10">
    <location>
        <begin position="21"/>
        <end position="40"/>
    </location>
</feature>
<dbReference type="AlphaFoldDB" id="A0A7M5TU91"/>
<proteinExistence type="inferred from homology"/>
<comment type="caution">
    <text evidence="10">Lacks conserved residue(s) required for the propagation of feature annotation.</text>
</comment>
<organism evidence="11 12">
    <name type="scientific">Clytia hemisphaerica</name>
    <dbReference type="NCBI Taxonomy" id="252671"/>
    <lineage>
        <taxon>Eukaryota</taxon>
        <taxon>Metazoa</taxon>
        <taxon>Cnidaria</taxon>
        <taxon>Hydrozoa</taxon>
        <taxon>Hydroidolina</taxon>
        <taxon>Leptothecata</taxon>
        <taxon>Obeliida</taxon>
        <taxon>Clytiidae</taxon>
        <taxon>Clytia</taxon>
    </lineage>
</organism>
<dbReference type="InterPro" id="IPR002659">
    <property type="entry name" value="Glyco_trans_31"/>
</dbReference>
<dbReference type="EC" id="2.4.1.-" evidence="10"/>
<dbReference type="PANTHER" id="PTHR11214">
    <property type="entry name" value="BETA-1,3-N-ACETYLGLUCOSAMINYLTRANSFERASE"/>
    <property type="match status" value="1"/>
</dbReference>
<dbReference type="GeneID" id="136824011"/>
<protein>
    <recommendedName>
        <fullName evidence="10">Hexosyltransferase</fullName>
        <ecNumber evidence="10">2.4.1.-</ecNumber>
    </recommendedName>
</protein>
<keyword evidence="5 10" id="KW-0812">Transmembrane</keyword>
<evidence type="ECO:0000256" key="5">
    <source>
        <dbReference type="ARBA" id="ARBA00022692"/>
    </source>
</evidence>
<evidence type="ECO:0000256" key="8">
    <source>
        <dbReference type="ARBA" id="ARBA00023034"/>
    </source>
</evidence>
<keyword evidence="9 10" id="KW-0472">Membrane</keyword>
<sequence>MPSFSFGLKDGGWRLLYRRKYTIGLVLTLLVFLRSIFYHVPAIHFTLRQNTKRVPFVYKDVVINPTVDHGTNLFALILVSSSPHSEAHRQKRDAIRKTWGNCANLLTMYRESRHLPKDIACKLVFFIARSDHDEAIRKEANENNDVLLVDYTDRYSAITLKLMVAFKWASSLNPSFILKTDDDVYIHTPKLFGGLVRETDGDFYGGIVLEGSKVQREVGHRHYISREQYKDDYYPPYCKGAMYVFSGNLLPRILYAADYVPYMHVDDAYVGLLMYYIGVEVENLHFFVHFKTVFLAFPYTLTDCAINRIIAISDSFQADMIYSIHERIKASENMLLTRYLCYTDSRATIIVVCLLIIIVVTVYNVLKNARIIGFHYKQ</sequence>
<keyword evidence="3 10" id="KW-0328">Glycosyltransferase</keyword>